<keyword evidence="2" id="KW-1185">Reference proteome</keyword>
<evidence type="ECO:0000313" key="2">
    <source>
        <dbReference type="Proteomes" id="UP001597510"/>
    </source>
</evidence>
<protein>
    <submittedName>
        <fullName evidence="1">EboA domain-containing protein</fullName>
    </submittedName>
</protein>
<proteinExistence type="predicted"/>
<accession>A0ABW5J3U9</accession>
<dbReference type="Proteomes" id="UP001597510">
    <property type="component" value="Unassembled WGS sequence"/>
</dbReference>
<sequence>MNDSALLLEKIKSQASTKEINWITSKINTGSLQSLQTAFVATPRFISKNPVQSLDKINGVSFDNWTLDRLVRVYLLTQFDSSDKSAYTKAIDTLFDTAENNEAVALISALSFLEFPDYWQLRATNAVRSNIGPVFDAIAFQNSFPLNHFSELAWNQLVLKCIFNDKAIHNITGLNERANQELANSISYLAHERWAAGRTIPAQAWRLVSRFMNEVIFADIQHLFLSENESDKIAAVLVCNETDFALAKDELEKYRDLNQEVKSKAITWQTLEN</sequence>
<dbReference type="InterPro" id="IPR047715">
    <property type="entry name" value="EboA_dom"/>
</dbReference>
<gene>
    <name evidence="1" type="ORF">ACFSR2_05465</name>
</gene>
<dbReference type="EMBL" id="JBHULC010000005">
    <property type="protein sequence ID" value="MFD2520320.1"/>
    <property type="molecule type" value="Genomic_DNA"/>
</dbReference>
<organism evidence="1 2">
    <name type="scientific">Emticicia soli</name>
    <dbReference type="NCBI Taxonomy" id="2027878"/>
    <lineage>
        <taxon>Bacteria</taxon>
        <taxon>Pseudomonadati</taxon>
        <taxon>Bacteroidota</taxon>
        <taxon>Cytophagia</taxon>
        <taxon>Cytophagales</taxon>
        <taxon>Leadbetterellaceae</taxon>
        <taxon>Emticicia</taxon>
    </lineage>
</organism>
<evidence type="ECO:0000313" key="1">
    <source>
        <dbReference type="EMBL" id="MFD2520320.1"/>
    </source>
</evidence>
<comment type="caution">
    <text evidence="1">The sequence shown here is derived from an EMBL/GenBank/DDBJ whole genome shotgun (WGS) entry which is preliminary data.</text>
</comment>
<reference evidence="2" key="1">
    <citation type="journal article" date="2019" name="Int. J. Syst. Evol. Microbiol.">
        <title>The Global Catalogue of Microorganisms (GCM) 10K type strain sequencing project: providing services to taxonomists for standard genome sequencing and annotation.</title>
        <authorList>
            <consortium name="The Broad Institute Genomics Platform"/>
            <consortium name="The Broad Institute Genome Sequencing Center for Infectious Disease"/>
            <person name="Wu L."/>
            <person name="Ma J."/>
        </authorList>
    </citation>
    <scope>NUCLEOTIDE SEQUENCE [LARGE SCALE GENOMIC DNA]</scope>
    <source>
        <strain evidence="2">KCTC 52344</strain>
    </source>
</reference>
<dbReference type="NCBIfam" id="NF035938">
    <property type="entry name" value="EboA_domain"/>
    <property type="match status" value="1"/>
</dbReference>
<dbReference type="RefSeq" id="WP_340238918.1">
    <property type="nucleotide sequence ID" value="NZ_JBBEWC010000011.1"/>
</dbReference>
<name>A0ABW5J3U9_9BACT</name>